<feature type="repeat" description="NHL" evidence="2">
    <location>
        <begin position="600"/>
        <end position="639"/>
    </location>
</feature>
<dbReference type="Gene3D" id="2.40.10.500">
    <property type="match status" value="1"/>
</dbReference>
<dbReference type="EMBL" id="CAJNOR010006414">
    <property type="protein sequence ID" value="CAF1594714.1"/>
    <property type="molecule type" value="Genomic_DNA"/>
</dbReference>
<evidence type="ECO:0000256" key="1">
    <source>
        <dbReference type="ARBA" id="ARBA00022737"/>
    </source>
</evidence>
<reference evidence="3" key="1">
    <citation type="submission" date="2021-02" db="EMBL/GenBank/DDBJ databases">
        <authorList>
            <person name="Nowell W R."/>
        </authorList>
    </citation>
    <scope>NUCLEOTIDE SEQUENCE</scope>
</reference>
<dbReference type="PANTHER" id="PTHR24104">
    <property type="entry name" value="E3 UBIQUITIN-PROTEIN LIGASE NHLRC1-RELATED"/>
    <property type="match status" value="1"/>
</dbReference>
<accession>A0A815E6G5</accession>
<dbReference type="AlphaFoldDB" id="A0A815E6G5"/>
<organism evidence="3 6">
    <name type="scientific">Adineta ricciae</name>
    <name type="common">Rotifer</name>
    <dbReference type="NCBI Taxonomy" id="249248"/>
    <lineage>
        <taxon>Eukaryota</taxon>
        <taxon>Metazoa</taxon>
        <taxon>Spiralia</taxon>
        <taxon>Gnathifera</taxon>
        <taxon>Rotifera</taxon>
        <taxon>Eurotatoria</taxon>
        <taxon>Bdelloidea</taxon>
        <taxon>Adinetida</taxon>
        <taxon>Adinetidae</taxon>
        <taxon>Adineta</taxon>
    </lineage>
</organism>
<name>A0A815E6G5_ADIRI</name>
<evidence type="ECO:0000313" key="5">
    <source>
        <dbReference type="Proteomes" id="UP000663828"/>
    </source>
</evidence>
<dbReference type="Proteomes" id="UP000663852">
    <property type="component" value="Unassembled WGS sequence"/>
</dbReference>
<dbReference type="EMBL" id="CAJNOJ010000222">
    <property type="protein sequence ID" value="CAF1307447.1"/>
    <property type="molecule type" value="Genomic_DNA"/>
</dbReference>
<evidence type="ECO:0000256" key="2">
    <source>
        <dbReference type="PROSITE-ProRule" id="PRU00504"/>
    </source>
</evidence>
<feature type="repeat" description="NHL" evidence="2">
    <location>
        <begin position="266"/>
        <end position="303"/>
    </location>
</feature>
<dbReference type="PANTHER" id="PTHR24104:SF25">
    <property type="entry name" value="PROTEIN LIN-41"/>
    <property type="match status" value="1"/>
</dbReference>
<comment type="caution">
    <text evidence="3">The sequence shown here is derived from an EMBL/GenBank/DDBJ whole genome shotgun (WGS) entry which is preliminary data.</text>
</comment>
<dbReference type="InterPro" id="IPR011042">
    <property type="entry name" value="6-blade_b-propeller_TolB-like"/>
</dbReference>
<dbReference type="Proteomes" id="UP000663828">
    <property type="component" value="Unassembled WGS sequence"/>
</dbReference>
<evidence type="ECO:0000313" key="3">
    <source>
        <dbReference type="EMBL" id="CAF1307447.1"/>
    </source>
</evidence>
<evidence type="ECO:0000313" key="4">
    <source>
        <dbReference type="EMBL" id="CAF1594714.1"/>
    </source>
</evidence>
<keyword evidence="5" id="KW-1185">Reference proteome</keyword>
<proteinExistence type="predicted"/>
<protein>
    <recommendedName>
        <fullName evidence="7">NHL repeat containing protein</fullName>
    </recommendedName>
</protein>
<dbReference type="CDD" id="cd05819">
    <property type="entry name" value="NHL"/>
    <property type="match status" value="3"/>
</dbReference>
<evidence type="ECO:0000313" key="6">
    <source>
        <dbReference type="Proteomes" id="UP000663852"/>
    </source>
</evidence>
<dbReference type="SUPFAM" id="SSF101898">
    <property type="entry name" value="NHL repeat"/>
    <property type="match status" value="2"/>
</dbReference>
<dbReference type="OrthoDB" id="10044505at2759"/>
<gene>
    <name evidence="3" type="ORF">EDS130_LOCUS30949</name>
    <name evidence="4" type="ORF">XAT740_LOCUS46955</name>
</gene>
<evidence type="ECO:0008006" key="7">
    <source>
        <dbReference type="Google" id="ProtNLM"/>
    </source>
</evidence>
<dbReference type="PROSITE" id="PS51125">
    <property type="entry name" value="NHL"/>
    <property type="match status" value="2"/>
</dbReference>
<dbReference type="InterPro" id="IPR001258">
    <property type="entry name" value="NHL_repeat"/>
</dbReference>
<dbReference type="GO" id="GO:0008270">
    <property type="term" value="F:zinc ion binding"/>
    <property type="evidence" value="ECO:0007669"/>
    <property type="project" value="UniProtKB-KW"/>
</dbReference>
<dbReference type="InterPro" id="IPR050952">
    <property type="entry name" value="TRIM-NHL_E3_ligases"/>
</dbReference>
<sequence length="749" mass="81306">MNGSTVAGARGSVSTYLSSPKMVVIDNTSSIYVLNSGSYCVWKFFPGNATIGTVIIKGSSGKNIKQFSSISAMTMDNDGNIFFLDSGSTRITKWNIPQNTTSLVINGSSFLNSNTGSNDFLLNPLGMFIEMNTMIIWIADTNKHRIVKWLNQTTVQIIVGCYGTQSNQFKYPYNFFVDVENNYTLYVADTYNHRIQMFLKDQTNGTTVAGITSYYGTQLNQLWTPTAILVDQNQFMYIVDNGNSRILQWKAGEQFGKLITGTYTSGGSGSDQLSNPWSLTFDTIGRLYVVDYGNGRIQMYNITCLSTNDTMSPLSSTTTTTTTQPNAFSECDTPIWSSNGITEAGSSIGDYGSDSSHLNTVYDLWLGSNDTLYVLDSGNYRVQLFYPNQLSGITVIKSSFGSSPNQFALMHAMAIGSDGSIHILDSTNARLLRFPRGSSNGTIVAGGNGVGSALNKLNYPFGFFLDPITLYIWIADTTNCRVVKWMSKTNITLVAGGSCGPEADQFLSLYDVFVDTDDSNTIYAVDAGNFRIQQWFQGATNGTTVAGQSGVKGSGLTQLSDPSAVVLEKSKIMYIADAGNNRILRWIIGSNYGSVIVGTDSYGNLPTQLYRPQRLRFDSKGNLYVLDNMNYRVQKFSLICYPSTAISSQLSTSYSSSATSMASSTKSTTTTTSISTSTATTSSTEPITLSTTTSIPTSSTESITSSTIVAMSTVLQGSTEASATSTSSSFSSFYLKISLTIILIYHLKD</sequence>
<keyword evidence="1" id="KW-0677">Repeat</keyword>
<dbReference type="Gene3D" id="2.120.10.30">
    <property type="entry name" value="TolB, C-terminal domain"/>
    <property type="match status" value="4"/>
</dbReference>